<dbReference type="Proteomes" id="UP000246740">
    <property type="component" value="Unassembled WGS sequence"/>
</dbReference>
<protein>
    <recommendedName>
        <fullName evidence="7">RRM domain-containing protein</fullName>
    </recommendedName>
</protein>
<reference evidence="5 6" key="1">
    <citation type="journal article" date="2018" name="Mol. Biol. Evol.">
        <title>Broad Genomic Sampling Reveals a Smut Pathogenic Ancestry of the Fungal Clade Ustilaginomycotina.</title>
        <authorList>
            <person name="Kijpornyongpan T."/>
            <person name="Mondo S.J."/>
            <person name="Barry K."/>
            <person name="Sandor L."/>
            <person name="Lee J."/>
            <person name="Lipzen A."/>
            <person name="Pangilinan J."/>
            <person name="LaButti K."/>
            <person name="Hainaut M."/>
            <person name="Henrissat B."/>
            <person name="Grigoriev I.V."/>
            <person name="Spatafora J.W."/>
            <person name="Aime M.C."/>
        </authorList>
    </citation>
    <scope>NUCLEOTIDE SEQUENCE [LARGE SCALE GENOMIC DNA]</scope>
    <source>
        <strain evidence="5 6">MCA 3645</strain>
    </source>
</reference>
<feature type="compositionally biased region" description="Basic and acidic residues" evidence="2">
    <location>
        <begin position="413"/>
        <end position="437"/>
    </location>
</feature>
<feature type="domain" description="RRM" evidence="3">
    <location>
        <begin position="83"/>
        <end position="163"/>
    </location>
</feature>
<dbReference type="CDD" id="cd12446">
    <property type="entry name" value="RRM_RBM25"/>
    <property type="match status" value="1"/>
</dbReference>
<feature type="compositionally biased region" description="Basic and acidic residues" evidence="2">
    <location>
        <begin position="343"/>
        <end position="375"/>
    </location>
</feature>
<dbReference type="AlphaFoldDB" id="A0A317XP73"/>
<evidence type="ECO:0000313" key="5">
    <source>
        <dbReference type="EMBL" id="PWZ00154.1"/>
    </source>
</evidence>
<feature type="compositionally biased region" description="Basic and acidic residues" evidence="2">
    <location>
        <begin position="325"/>
        <end position="334"/>
    </location>
</feature>
<dbReference type="STRING" id="1882483.A0A317XP73"/>
<feature type="compositionally biased region" description="Low complexity" evidence="2">
    <location>
        <begin position="56"/>
        <end position="71"/>
    </location>
</feature>
<feature type="domain" description="PWI" evidence="4">
    <location>
        <begin position="549"/>
        <end position="642"/>
    </location>
</feature>
<dbReference type="Pfam" id="PF01480">
    <property type="entry name" value="PWI"/>
    <property type="match status" value="1"/>
</dbReference>
<dbReference type="PROSITE" id="PS51025">
    <property type="entry name" value="PWI"/>
    <property type="match status" value="1"/>
</dbReference>
<sequence length="642" mass="71390">MSRRGYGSDWQGSNNPNMAPLPPRPSRAGGGSSSQHASSYASASQHHHHRQHSASHEPASSSSAPTTMASENNVASPGPEVATTLFVGSISPGISDSWLTKILEACGNLRSLKRASKAFGFAEYADPDSVLRAIKVLNGRELPAMGSDARSPPKNLLVKADERTKRFLDQYEQTRINTDDDARSESDATSAVEVLVRQMSDPSAAVETDQSQQGYVVPDHLKDLPAEELPEEHRGTVLSEIEHFRQAAAARDAETRRREAEFERQRALDRKRRAGLQAASSSHSGNVKSTNDPQSYHRPINFQPGLSEAKEDDVDREPEESDEIEWQKQQESKKAAARQAAAEAERAYAARERQRLARWEKEADRERGEQVKQEREAISLLRRWEDWSDESASRKEPFYTDRRRWRQFRASARRREEEADQRDRVAEEKEEARAREETEKFLAQQAAEMAKMAEEQRAAGVLVPSEGGSLAPIKLNAAINSTAAVSAPISNGSAPKLAPAGSLLGEADEDETVKRASRLKKIQITAEMSEEERSARLIAIQQALPTETASLLQQEPRWEWVDEPLIQSKYRPWADAEIEENLGEKVEELVNVAIECLQARKPASDLVEAIEPVLAEEAAAFVEKLWRMVLVDSIAASEGIRS</sequence>
<evidence type="ECO:0000259" key="4">
    <source>
        <dbReference type="PROSITE" id="PS51025"/>
    </source>
</evidence>
<gene>
    <name evidence="5" type="ORF">BCV70DRAFT_160965</name>
</gene>
<dbReference type="InterPro" id="IPR035979">
    <property type="entry name" value="RBD_domain_sf"/>
</dbReference>
<dbReference type="InParanoid" id="A0A317XP73"/>
<dbReference type="SMART" id="SM00360">
    <property type="entry name" value="RRM"/>
    <property type="match status" value="1"/>
</dbReference>
<keyword evidence="6" id="KW-1185">Reference proteome</keyword>
<feature type="region of interest" description="Disordered" evidence="2">
    <location>
        <begin position="1"/>
        <end position="79"/>
    </location>
</feature>
<dbReference type="InterPro" id="IPR034268">
    <property type="entry name" value="RBM25_RRM"/>
</dbReference>
<evidence type="ECO:0000259" key="3">
    <source>
        <dbReference type="PROSITE" id="PS50102"/>
    </source>
</evidence>
<dbReference type="PANTHER" id="PTHR18806">
    <property type="entry name" value="RBM25 PROTEIN"/>
    <property type="match status" value="1"/>
</dbReference>
<dbReference type="SUPFAM" id="SSF54928">
    <property type="entry name" value="RNA-binding domain, RBD"/>
    <property type="match status" value="1"/>
</dbReference>
<evidence type="ECO:0000256" key="2">
    <source>
        <dbReference type="SAM" id="MobiDB-lite"/>
    </source>
</evidence>
<feature type="region of interest" description="Disordered" evidence="2">
    <location>
        <begin position="411"/>
        <end position="437"/>
    </location>
</feature>
<dbReference type="PANTHER" id="PTHR18806:SF4">
    <property type="entry name" value="RNA-BINDING PROTEIN 25"/>
    <property type="match status" value="1"/>
</dbReference>
<dbReference type="InterPro" id="IPR052768">
    <property type="entry name" value="RBM25"/>
</dbReference>
<accession>A0A317XP73</accession>
<feature type="region of interest" description="Disordered" evidence="2">
    <location>
        <begin position="489"/>
        <end position="510"/>
    </location>
</feature>
<dbReference type="FunCoup" id="A0A317XP73">
    <property type="interactions" value="584"/>
</dbReference>
<dbReference type="Gene3D" id="1.20.1390.10">
    <property type="entry name" value="PWI domain"/>
    <property type="match status" value="1"/>
</dbReference>
<feature type="compositionally biased region" description="Acidic residues" evidence="2">
    <location>
        <begin position="310"/>
        <end position="324"/>
    </location>
</feature>
<name>A0A317XP73_9BASI</name>
<evidence type="ECO:0008006" key="7">
    <source>
        <dbReference type="Google" id="ProtNLM"/>
    </source>
</evidence>
<dbReference type="Pfam" id="PF00076">
    <property type="entry name" value="RRM_1"/>
    <property type="match status" value="1"/>
</dbReference>
<evidence type="ECO:0000256" key="1">
    <source>
        <dbReference type="PROSITE-ProRule" id="PRU00176"/>
    </source>
</evidence>
<dbReference type="OrthoDB" id="6275295at2759"/>
<dbReference type="InterPro" id="IPR002483">
    <property type="entry name" value="PWI_dom"/>
</dbReference>
<evidence type="ECO:0000313" key="6">
    <source>
        <dbReference type="Proteomes" id="UP000246740"/>
    </source>
</evidence>
<proteinExistence type="predicted"/>
<organism evidence="5 6">
    <name type="scientific">Testicularia cyperi</name>
    <dbReference type="NCBI Taxonomy" id="1882483"/>
    <lineage>
        <taxon>Eukaryota</taxon>
        <taxon>Fungi</taxon>
        <taxon>Dikarya</taxon>
        <taxon>Basidiomycota</taxon>
        <taxon>Ustilaginomycotina</taxon>
        <taxon>Ustilaginomycetes</taxon>
        <taxon>Ustilaginales</taxon>
        <taxon>Anthracoideaceae</taxon>
        <taxon>Testicularia</taxon>
    </lineage>
</organism>
<feature type="region of interest" description="Disordered" evidence="2">
    <location>
        <begin position="248"/>
        <end position="375"/>
    </location>
</feature>
<feature type="compositionally biased region" description="Polar residues" evidence="2">
    <location>
        <begin position="278"/>
        <end position="294"/>
    </location>
</feature>
<dbReference type="PROSITE" id="PS50102">
    <property type="entry name" value="RRM"/>
    <property type="match status" value="1"/>
</dbReference>
<dbReference type="SMART" id="SM00311">
    <property type="entry name" value="PWI"/>
    <property type="match status" value="1"/>
</dbReference>
<dbReference type="InterPro" id="IPR000504">
    <property type="entry name" value="RRM_dom"/>
</dbReference>
<feature type="compositionally biased region" description="Basic and acidic residues" evidence="2">
    <location>
        <begin position="248"/>
        <end position="268"/>
    </location>
</feature>
<dbReference type="GO" id="GO:0005681">
    <property type="term" value="C:spliceosomal complex"/>
    <property type="evidence" value="ECO:0007669"/>
    <property type="project" value="TreeGrafter"/>
</dbReference>
<dbReference type="GO" id="GO:0003729">
    <property type="term" value="F:mRNA binding"/>
    <property type="evidence" value="ECO:0007669"/>
    <property type="project" value="TreeGrafter"/>
</dbReference>
<keyword evidence="1" id="KW-0694">RNA-binding</keyword>
<dbReference type="Gene3D" id="3.30.70.330">
    <property type="match status" value="1"/>
</dbReference>
<dbReference type="EMBL" id="KZ819193">
    <property type="protein sequence ID" value="PWZ00154.1"/>
    <property type="molecule type" value="Genomic_DNA"/>
</dbReference>
<dbReference type="InterPro" id="IPR012677">
    <property type="entry name" value="Nucleotide-bd_a/b_plait_sf"/>
</dbReference>
<feature type="compositionally biased region" description="Low complexity" evidence="2">
    <location>
        <begin position="33"/>
        <end position="44"/>
    </location>
</feature>